<dbReference type="EMBL" id="UPHL01000037">
    <property type="protein sequence ID" value="VAZ82610.1"/>
    <property type="molecule type" value="Genomic_DNA"/>
</dbReference>
<keyword evidence="1" id="KW-0472">Membrane</keyword>
<comment type="caution">
    <text evidence="3">The sequence shown here is derived from an EMBL/GenBank/DDBJ whole genome shotgun (WGS) entry which is preliminary data.</text>
</comment>
<feature type="transmembrane region" description="Helical" evidence="1">
    <location>
        <begin position="129"/>
        <end position="147"/>
    </location>
</feature>
<keyword evidence="6" id="KW-1185">Reference proteome</keyword>
<evidence type="ECO:0000313" key="2">
    <source>
        <dbReference type="EMBL" id="ORC08803.1"/>
    </source>
</evidence>
<sequence>MGVSARQVGKLSRVGSSLFGLLMVASAVVGAHGPAVAVGIAAALAVAAGIAFRPAATIAVLLSVSVLVMSDPSQGLAALSGLCAAAYLVCRHAIGLVVGSLPTIVSAAGFALAGLVATSFPLQVPWLPLVAPVAVVAIYVLATRPFIG</sequence>
<dbReference type="OrthoDB" id="4753492at2"/>
<reference evidence="6 7" key="2">
    <citation type="submission" date="2018-09" db="EMBL/GenBank/DDBJ databases">
        <authorList>
            <person name="Tagini F."/>
        </authorList>
    </citation>
    <scope>NUCLEOTIDE SEQUENCE [LARGE SCALE GENOMIC DNA]</scope>
    <source>
        <strain evidence="4 6">MK4</strain>
        <strain evidence="3 7">MK42</strain>
    </source>
</reference>
<dbReference type="AlphaFoldDB" id="A0A1X0LEQ2"/>
<keyword evidence="1" id="KW-1133">Transmembrane helix</keyword>
<evidence type="ECO:0000313" key="4">
    <source>
        <dbReference type="EMBL" id="VAZ89809.1"/>
    </source>
</evidence>
<gene>
    <name evidence="2" type="ORF">B4U45_21615</name>
    <name evidence="3" type="ORF">LAUMK42_01418</name>
    <name evidence="4" type="ORF">LAUMK4_01204</name>
</gene>
<organism evidence="3 7">
    <name type="scientific">Mycobacterium persicum</name>
    <dbReference type="NCBI Taxonomy" id="1487726"/>
    <lineage>
        <taxon>Bacteria</taxon>
        <taxon>Bacillati</taxon>
        <taxon>Actinomycetota</taxon>
        <taxon>Actinomycetes</taxon>
        <taxon>Mycobacteriales</taxon>
        <taxon>Mycobacteriaceae</taxon>
        <taxon>Mycobacterium</taxon>
    </lineage>
</organism>
<reference evidence="2 5" key="1">
    <citation type="submission" date="2017-02" db="EMBL/GenBank/DDBJ databases">
        <title>Mycobacterium kansasii genomes.</title>
        <authorList>
            <person name="Borowka P."/>
            <person name="Strapagiel D."/>
            <person name="Marciniak B."/>
            <person name="Lach J."/>
            <person name="Bakula Z."/>
            <person name="Van Ingen J."/>
            <person name="Safianowska A."/>
            <person name="Brzostek A."/>
            <person name="Dziadek J."/>
            <person name="Jagielski T."/>
        </authorList>
    </citation>
    <scope>NUCLEOTIDE SEQUENCE [LARGE SCALE GENOMIC DNA]</scope>
    <source>
        <strain evidence="2 5">12MK</strain>
    </source>
</reference>
<proteinExistence type="predicted"/>
<dbReference type="EMBL" id="MWQA01000001">
    <property type="protein sequence ID" value="ORC08803.1"/>
    <property type="molecule type" value="Genomic_DNA"/>
</dbReference>
<keyword evidence="1" id="KW-0812">Transmembrane</keyword>
<dbReference type="RefSeq" id="WP_075548878.1">
    <property type="nucleotide sequence ID" value="NZ_CADEAW010000060.1"/>
</dbReference>
<evidence type="ECO:0000256" key="1">
    <source>
        <dbReference type="SAM" id="Phobius"/>
    </source>
</evidence>
<protein>
    <recommendedName>
        <fullName evidence="8">Integral membrane protein</fullName>
    </recommendedName>
</protein>
<evidence type="ECO:0008006" key="8">
    <source>
        <dbReference type="Google" id="ProtNLM"/>
    </source>
</evidence>
<accession>A0A1X0LEQ2</accession>
<dbReference type="Proteomes" id="UP000271464">
    <property type="component" value="Unassembled WGS sequence"/>
</dbReference>
<feature type="transmembrane region" description="Helical" evidence="1">
    <location>
        <begin position="104"/>
        <end position="122"/>
    </location>
</feature>
<dbReference type="EMBL" id="UPHM01000022">
    <property type="protein sequence ID" value="VAZ89809.1"/>
    <property type="molecule type" value="Genomic_DNA"/>
</dbReference>
<name>A0A1X0LEQ2_9MYCO</name>
<dbReference type="Proteomes" id="UP000192335">
    <property type="component" value="Unassembled WGS sequence"/>
</dbReference>
<evidence type="ECO:0000313" key="3">
    <source>
        <dbReference type="EMBL" id="VAZ82610.1"/>
    </source>
</evidence>
<evidence type="ECO:0000313" key="6">
    <source>
        <dbReference type="Proteomes" id="UP000271464"/>
    </source>
</evidence>
<dbReference type="GeneID" id="66599995"/>
<evidence type="ECO:0000313" key="5">
    <source>
        <dbReference type="Proteomes" id="UP000192335"/>
    </source>
</evidence>
<evidence type="ECO:0000313" key="7">
    <source>
        <dbReference type="Proteomes" id="UP000279331"/>
    </source>
</evidence>
<feature type="transmembrane region" description="Helical" evidence="1">
    <location>
        <begin position="40"/>
        <end position="64"/>
    </location>
</feature>
<dbReference type="Proteomes" id="UP000279331">
    <property type="component" value="Unassembled WGS sequence"/>
</dbReference>